<dbReference type="PANTHER" id="PTHR35174">
    <property type="entry name" value="BLL7171 PROTEIN-RELATED"/>
    <property type="match status" value="1"/>
</dbReference>
<accession>A0AA86MVI4</accession>
<dbReference type="EMBL" id="OX365700">
    <property type="protein sequence ID" value="CAI4029758.1"/>
    <property type="molecule type" value="Genomic_DNA"/>
</dbReference>
<dbReference type="AlphaFoldDB" id="A0AA86MVI4"/>
<evidence type="ECO:0000259" key="2">
    <source>
        <dbReference type="Pfam" id="PF03795"/>
    </source>
</evidence>
<dbReference type="InterPro" id="IPR011008">
    <property type="entry name" value="Dimeric_a/b-barrel"/>
</dbReference>
<proteinExistence type="inferred from homology"/>
<dbReference type="Gene3D" id="3.30.70.1060">
    <property type="entry name" value="Dimeric alpha+beta barrel"/>
    <property type="match status" value="1"/>
</dbReference>
<reference evidence="3" key="1">
    <citation type="submission" date="2022-10" db="EMBL/GenBank/DDBJ databases">
        <authorList>
            <person name="Koch H."/>
        </authorList>
    </citation>
    <scope>NUCLEOTIDE SEQUENCE</scope>
    <source>
        <strain evidence="3">DNF</strain>
    </source>
</reference>
<evidence type="ECO:0000313" key="4">
    <source>
        <dbReference type="Proteomes" id="UP001179121"/>
    </source>
</evidence>
<organism evidence="3 4">
    <name type="scientific">Nitrospira tepida</name>
    <dbReference type="NCBI Taxonomy" id="2973512"/>
    <lineage>
        <taxon>Bacteria</taxon>
        <taxon>Pseudomonadati</taxon>
        <taxon>Nitrospirota</taxon>
        <taxon>Nitrospiria</taxon>
        <taxon>Nitrospirales</taxon>
        <taxon>Nitrospiraceae</taxon>
        <taxon>Nitrospira</taxon>
    </lineage>
</organism>
<comment type="similarity">
    <text evidence="1">Belongs to the YciI family.</text>
</comment>
<name>A0AA86MVI4_9BACT</name>
<dbReference type="KEGG" id="nti:DNFV4_00176"/>
<gene>
    <name evidence="3" type="ORF">DNFV4_00176</name>
</gene>
<evidence type="ECO:0000256" key="1">
    <source>
        <dbReference type="ARBA" id="ARBA00007689"/>
    </source>
</evidence>
<feature type="domain" description="YCII-related" evidence="2">
    <location>
        <begin position="1"/>
        <end position="114"/>
    </location>
</feature>
<evidence type="ECO:0000313" key="3">
    <source>
        <dbReference type="EMBL" id="CAI4029758.1"/>
    </source>
</evidence>
<dbReference type="RefSeq" id="WP_289266784.1">
    <property type="nucleotide sequence ID" value="NZ_OX365700.1"/>
</dbReference>
<dbReference type="Proteomes" id="UP001179121">
    <property type="component" value="Chromosome"/>
</dbReference>
<dbReference type="Pfam" id="PF03795">
    <property type="entry name" value="YCII"/>
    <property type="match status" value="1"/>
</dbReference>
<keyword evidence="4" id="KW-1185">Reference proteome</keyword>
<dbReference type="PANTHER" id="PTHR35174:SF3">
    <property type="entry name" value="BLL7171 PROTEIN"/>
    <property type="match status" value="1"/>
</dbReference>
<dbReference type="SUPFAM" id="SSF54909">
    <property type="entry name" value="Dimeric alpha+beta barrel"/>
    <property type="match status" value="1"/>
</dbReference>
<sequence>MKYLCLIYEEEAKLRALSKAELDALMVEHVAVTADIQKSGHYRCGEVLQPADRAATVRVRSGIVFTTDGPLAATKEQLGGFYLIDARDLNEAIQVAAKLPSARLGTIEVRPVLEV</sequence>
<dbReference type="InterPro" id="IPR005545">
    <property type="entry name" value="YCII"/>
</dbReference>
<protein>
    <submittedName>
        <fullName evidence="3">Dehydrogenase</fullName>
    </submittedName>
</protein>